<accession>A0A0K8UQT7</accession>
<protein>
    <submittedName>
        <fullName evidence="3">Uncharacterized protein</fullName>
    </submittedName>
</protein>
<reference evidence="3" key="1">
    <citation type="submission" date="2015-06" db="EMBL/GenBank/DDBJ databases">
        <authorList>
            <person name="Hoefler B.C."/>
            <person name="Straight P.D."/>
        </authorList>
    </citation>
    <scope>NUCLEOTIDE SEQUENCE</scope>
</reference>
<gene>
    <name evidence="3" type="ORF">c3_g5_i8</name>
</gene>
<proteinExistence type="predicted"/>
<sequence>MESNTKSKEMKENVESTNVMEDLPTEVEIEDCSDNSEDMDAEFSPQNKIHATETETKLVASEKQDGTEGSGAIFENDKKGDDHSLSINNVVETVIVRDRSEKDLEDNKETTNASLKLTFTATVPTEQLNGTECKSHGNEVTETIKKEIKGQDEIEFVVEEDKIDLAEDNIAENKEVKLSENAETAIALLSAKPQNSKDDVDKLQPENLLKGENTVKDIISGIDLSIEQENCELLKQQQRELLQRQQELVEQIRQQQLIAKELAAENQLRQQHLQQQEQLESPTQQETHKITSTPNPKPTPTTSQLQENTSKFLTVDKKKDEYGYTQSTQTYEYKESTNAPKNIDLLKIFTPATDANEIVPRNRKLYSSSAFYSPALHPTVEDQVELARRISHSLSDISNQKSKGQSMYVNRKKRSVKWVHEGAGQDYHQQQSQFKPAASPSILPAYSDAGKHRVQLNLHQEQVLEKYIKPGLKVVKTPWEAALETGSASTAFIDDVQHTQHAKTPTLSPIPVTDYKSSHHHTTNPVAYKNGFIADYSITPSHEQPQKHFPTVKPDFGHNPQRELAYKPSLAKGWKAPSPSLPKELYLPKEISLESYAPPPVITMKEPGNFKSSRGFASTMLPRTGTFPLAKPNPVEFRSYGQPNSSGQVHQETSQLVPQINYNILPLPYDKIAKFENVGEQAQNNDYNTQIRRISVKSNHSQNSNILSTSFGEKSANGEWLTTSPYHSKFPTTNINYVETSPVYTKRINPNALLHGQNYNNTARGWKSSAVCSCKSPCDNNFKAPNIGNLPYTDF</sequence>
<feature type="region of interest" description="Disordered" evidence="2">
    <location>
        <begin position="1"/>
        <end position="26"/>
    </location>
</feature>
<organism evidence="3">
    <name type="scientific">Bactrocera latifrons</name>
    <name type="common">Malaysian fruit fly</name>
    <name type="synonym">Chaetodacus latifrons</name>
    <dbReference type="NCBI Taxonomy" id="174628"/>
    <lineage>
        <taxon>Eukaryota</taxon>
        <taxon>Metazoa</taxon>
        <taxon>Ecdysozoa</taxon>
        <taxon>Arthropoda</taxon>
        <taxon>Hexapoda</taxon>
        <taxon>Insecta</taxon>
        <taxon>Pterygota</taxon>
        <taxon>Neoptera</taxon>
        <taxon>Endopterygota</taxon>
        <taxon>Diptera</taxon>
        <taxon>Brachycera</taxon>
        <taxon>Muscomorpha</taxon>
        <taxon>Tephritoidea</taxon>
        <taxon>Tephritidae</taxon>
        <taxon>Bactrocera</taxon>
        <taxon>Bactrocera</taxon>
    </lineage>
</organism>
<evidence type="ECO:0000256" key="1">
    <source>
        <dbReference type="SAM" id="Coils"/>
    </source>
</evidence>
<dbReference type="EMBL" id="GDHF01023255">
    <property type="protein sequence ID" value="JAI29059.1"/>
    <property type="molecule type" value="Transcribed_RNA"/>
</dbReference>
<dbReference type="AlphaFoldDB" id="A0A0K8UQT7"/>
<feature type="compositionally biased region" description="Basic and acidic residues" evidence="2">
    <location>
        <begin position="1"/>
        <end position="14"/>
    </location>
</feature>
<feature type="region of interest" description="Disordered" evidence="2">
    <location>
        <begin position="59"/>
        <end position="80"/>
    </location>
</feature>
<evidence type="ECO:0000313" key="3">
    <source>
        <dbReference type="EMBL" id="JAI29059.1"/>
    </source>
</evidence>
<keyword evidence="1" id="KW-0175">Coiled coil</keyword>
<feature type="region of interest" description="Disordered" evidence="2">
    <location>
        <begin position="269"/>
        <end position="312"/>
    </location>
</feature>
<evidence type="ECO:0000256" key="2">
    <source>
        <dbReference type="SAM" id="MobiDB-lite"/>
    </source>
</evidence>
<name>A0A0K8UQT7_BACLA</name>
<feature type="compositionally biased region" description="Low complexity" evidence="2">
    <location>
        <begin position="269"/>
        <end position="285"/>
    </location>
</feature>
<dbReference type="OrthoDB" id="300641at2759"/>
<feature type="coiled-coil region" evidence="1">
    <location>
        <begin position="224"/>
        <end position="265"/>
    </location>
</feature>